<accession>A0AAE1DID3</accession>
<proteinExistence type="predicted"/>
<dbReference type="Proteomes" id="UP001283361">
    <property type="component" value="Unassembled WGS sequence"/>
</dbReference>
<name>A0AAE1DID3_9GAST</name>
<organism evidence="1 2">
    <name type="scientific">Elysia crispata</name>
    <name type="common">lettuce slug</name>
    <dbReference type="NCBI Taxonomy" id="231223"/>
    <lineage>
        <taxon>Eukaryota</taxon>
        <taxon>Metazoa</taxon>
        <taxon>Spiralia</taxon>
        <taxon>Lophotrochozoa</taxon>
        <taxon>Mollusca</taxon>
        <taxon>Gastropoda</taxon>
        <taxon>Heterobranchia</taxon>
        <taxon>Euthyneura</taxon>
        <taxon>Panpulmonata</taxon>
        <taxon>Sacoglossa</taxon>
        <taxon>Placobranchoidea</taxon>
        <taxon>Plakobranchidae</taxon>
        <taxon>Elysia</taxon>
    </lineage>
</organism>
<protein>
    <submittedName>
        <fullName evidence="1">Uncharacterized protein</fullName>
    </submittedName>
</protein>
<sequence length="275" mass="30230">MRCQNYYFEAQSKAKTKKGSLPEPWKTVGTLEPLRGERKAMDQRSIRVFSKSGRRHTYPHRTADGEGFKLLVSVGSKIPDIQKLVENLDPNLDLVFGRVVPFTGLEASAEFAMQGLSTDHVQATASLELDDPRSGTGDTSSCPPHIINYIDHYLAFSQINYLGGLSCDELAHMIGISNAWLGLSQDLCLGVAANHLHSLLRLELGSRWNSDPPGMTTRPSRSTPRGLLSVRLGLRASISSTDTRALGFWLGCTEGVCVQNITERGSKRVTSWDQA</sequence>
<evidence type="ECO:0000313" key="1">
    <source>
        <dbReference type="EMBL" id="KAK3770548.1"/>
    </source>
</evidence>
<reference evidence="1" key="1">
    <citation type="journal article" date="2023" name="G3 (Bethesda)">
        <title>A reference genome for the long-term kleptoplast-retaining sea slug Elysia crispata morphotype clarki.</title>
        <authorList>
            <person name="Eastman K.E."/>
            <person name="Pendleton A.L."/>
            <person name="Shaikh M.A."/>
            <person name="Suttiyut T."/>
            <person name="Ogas R."/>
            <person name="Tomko P."/>
            <person name="Gavelis G."/>
            <person name="Widhalm J.R."/>
            <person name="Wisecaver J.H."/>
        </authorList>
    </citation>
    <scope>NUCLEOTIDE SEQUENCE</scope>
    <source>
        <strain evidence="1">ECLA1</strain>
    </source>
</reference>
<gene>
    <name evidence="1" type="ORF">RRG08_008942</name>
</gene>
<dbReference type="EMBL" id="JAWDGP010003821">
    <property type="protein sequence ID" value="KAK3770548.1"/>
    <property type="molecule type" value="Genomic_DNA"/>
</dbReference>
<keyword evidence="2" id="KW-1185">Reference proteome</keyword>
<evidence type="ECO:0000313" key="2">
    <source>
        <dbReference type="Proteomes" id="UP001283361"/>
    </source>
</evidence>
<dbReference type="AlphaFoldDB" id="A0AAE1DID3"/>
<comment type="caution">
    <text evidence="1">The sequence shown here is derived from an EMBL/GenBank/DDBJ whole genome shotgun (WGS) entry which is preliminary data.</text>
</comment>